<accession>A0A1I7WJD0</accession>
<sequence>MRVCIVGGGGYLGQHVAKHLQADDHHTVLLDISYVDVNKKMIFKINVDGTRLLMHSCRKLGVRRFIFASSVGVIFTDKKLVMVNEDEPYPPESAVSLFTYFLEKLLYNGPALTQYSGIHNCSQAMVLAEKELRKVKPRCAGKMVQYYQQHFDTNPRSMIDFFSIFKITLACILFTLVIISSSG</sequence>
<keyword evidence="3" id="KW-1185">Reference proteome</keyword>
<dbReference type="InterPro" id="IPR036291">
    <property type="entry name" value="NAD(P)-bd_dom_sf"/>
</dbReference>
<feature type="domain" description="3-beta hydroxysteroid dehydrogenase/isomerase" evidence="2">
    <location>
        <begin position="33"/>
        <end position="91"/>
    </location>
</feature>
<dbReference type="SUPFAM" id="SSF51735">
    <property type="entry name" value="NAD(P)-binding Rossmann-fold domains"/>
    <property type="match status" value="1"/>
</dbReference>
<dbReference type="Gene3D" id="3.40.50.720">
    <property type="entry name" value="NAD(P)-binding Rossmann-like Domain"/>
    <property type="match status" value="2"/>
</dbReference>
<dbReference type="WBParaSite" id="Hba_05074">
    <property type="protein sequence ID" value="Hba_05074"/>
    <property type="gene ID" value="Hba_05074"/>
</dbReference>
<evidence type="ECO:0000313" key="4">
    <source>
        <dbReference type="WBParaSite" id="Hba_05074"/>
    </source>
</evidence>
<dbReference type="PANTHER" id="PTHR43103">
    <property type="entry name" value="NUCLEOSIDE-DIPHOSPHATE-SUGAR EPIMERASE"/>
    <property type="match status" value="1"/>
</dbReference>
<dbReference type="Proteomes" id="UP000095283">
    <property type="component" value="Unplaced"/>
</dbReference>
<organism evidence="3 4">
    <name type="scientific">Heterorhabditis bacteriophora</name>
    <name type="common">Entomopathogenic nematode worm</name>
    <dbReference type="NCBI Taxonomy" id="37862"/>
    <lineage>
        <taxon>Eukaryota</taxon>
        <taxon>Metazoa</taxon>
        <taxon>Ecdysozoa</taxon>
        <taxon>Nematoda</taxon>
        <taxon>Chromadorea</taxon>
        <taxon>Rhabditida</taxon>
        <taxon>Rhabditina</taxon>
        <taxon>Rhabditomorpha</taxon>
        <taxon>Strongyloidea</taxon>
        <taxon>Heterorhabditidae</taxon>
        <taxon>Heterorhabditis</taxon>
    </lineage>
</organism>
<dbReference type="PANTHER" id="PTHR43103:SF3">
    <property type="entry name" value="ADP-L-GLYCERO-D-MANNO-HEPTOSE-6-EPIMERASE"/>
    <property type="match status" value="1"/>
</dbReference>
<dbReference type="Pfam" id="PF01073">
    <property type="entry name" value="3Beta_HSD"/>
    <property type="match status" value="1"/>
</dbReference>
<keyword evidence="1" id="KW-1133">Transmembrane helix</keyword>
<keyword evidence="1" id="KW-0812">Transmembrane</keyword>
<evidence type="ECO:0000256" key="1">
    <source>
        <dbReference type="SAM" id="Phobius"/>
    </source>
</evidence>
<dbReference type="GO" id="GO:0016616">
    <property type="term" value="F:oxidoreductase activity, acting on the CH-OH group of donors, NAD or NADP as acceptor"/>
    <property type="evidence" value="ECO:0007669"/>
    <property type="project" value="InterPro"/>
</dbReference>
<evidence type="ECO:0000259" key="2">
    <source>
        <dbReference type="Pfam" id="PF01073"/>
    </source>
</evidence>
<feature type="transmembrane region" description="Helical" evidence="1">
    <location>
        <begin position="158"/>
        <end position="179"/>
    </location>
</feature>
<protein>
    <submittedName>
        <fullName evidence="4">3Beta_HSD domain-containing protein</fullName>
    </submittedName>
</protein>
<keyword evidence="1" id="KW-0472">Membrane</keyword>
<evidence type="ECO:0000313" key="3">
    <source>
        <dbReference type="Proteomes" id="UP000095283"/>
    </source>
</evidence>
<reference evidence="4" key="1">
    <citation type="submission" date="2016-11" db="UniProtKB">
        <authorList>
            <consortium name="WormBaseParasite"/>
        </authorList>
    </citation>
    <scope>IDENTIFICATION</scope>
</reference>
<name>A0A1I7WJD0_HETBA</name>
<dbReference type="GO" id="GO:0006694">
    <property type="term" value="P:steroid biosynthetic process"/>
    <property type="evidence" value="ECO:0007669"/>
    <property type="project" value="InterPro"/>
</dbReference>
<dbReference type="AlphaFoldDB" id="A0A1I7WJD0"/>
<dbReference type="InterPro" id="IPR002225">
    <property type="entry name" value="3Beta_OHSteriod_DH/Estase"/>
</dbReference>
<proteinExistence type="predicted"/>